<evidence type="ECO:0000256" key="1">
    <source>
        <dbReference type="SAM" id="SignalP"/>
    </source>
</evidence>
<evidence type="ECO:0000313" key="3">
    <source>
        <dbReference type="EMBL" id="RIJ49200.1"/>
    </source>
</evidence>
<dbReference type="PANTHER" id="PTHR40469:SF2">
    <property type="entry name" value="GALACTOSE-BINDING DOMAIN-LIKE SUPERFAMILY PROTEIN"/>
    <property type="match status" value="1"/>
</dbReference>
<proteinExistence type="predicted"/>
<dbReference type="RefSeq" id="WP_119437086.1">
    <property type="nucleotide sequence ID" value="NZ_QWGR01000003.1"/>
</dbReference>
<organism evidence="3 4">
    <name type="scientific">Maribellus luteus</name>
    <dbReference type="NCBI Taxonomy" id="2305463"/>
    <lineage>
        <taxon>Bacteria</taxon>
        <taxon>Pseudomonadati</taxon>
        <taxon>Bacteroidota</taxon>
        <taxon>Bacteroidia</taxon>
        <taxon>Marinilabiliales</taxon>
        <taxon>Prolixibacteraceae</taxon>
        <taxon>Maribellus</taxon>
    </lineage>
</organism>
<dbReference type="InterPro" id="IPR029062">
    <property type="entry name" value="Class_I_gatase-like"/>
</dbReference>
<sequence>MRKAILLLFLVAAMITASAQEEAFDFTPEWLQKIEKLAPAKAEVQPAKTRKVLIFDRFTGFNHWVIPHTSQVIKMLGQKTGAYETRITKDVFCFEASNLKDYDMLVLNSTCSKGPRRDLIMDALEEDTSMDEEQVKKKAAELEANLISYVEKGGGLMVVHGAIVMQNNSMPFSEMVGGSFDYHPRQQSVTLELAEPNHPLVKAFNGQAFTHVDEPYLFNKAYEKKNFRPLLQMDTDKLTGKTKPIDDNIRYVSWIKKHGKGRVFYVSPSHNAQSFEDARLLKFYLDGAQYAIGDFKCDDSPLPLK</sequence>
<dbReference type="OrthoDB" id="9816308at2"/>
<dbReference type="PANTHER" id="PTHR40469">
    <property type="entry name" value="SECRETED GLYCOSYL HYDROLASE"/>
    <property type="match status" value="1"/>
</dbReference>
<evidence type="ECO:0000259" key="2">
    <source>
        <dbReference type="Pfam" id="PF06283"/>
    </source>
</evidence>
<protein>
    <submittedName>
        <fullName evidence="3">ThuA domain-containing protein</fullName>
    </submittedName>
</protein>
<dbReference type="EMBL" id="QWGR01000003">
    <property type="protein sequence ID" value="RIJ49200.1"/>
    <property type="molecule type" value="Genomic_DNA"/>
</dbReference>
<dbReference type="Proteomes" id="UP000265926">
    <property type="component" value="Unassembled WGS sequence"/>
</dbReference>
<comment type="caution">
    <text evidence="3">The sequence shown here is derived from an EMBL/GenBank/DDBJ whole genome shotgun (WGS) entry which is preliminary data.</text>
</comment>
<dbReference type="AlphaFoldDB" id="A0A399SYJ6"/>
<feature type="chain" id="PRO_5017225897" evidence="1">
    <location>
        <begin position="20"/>
        <end position="305"/>
    </location>
</feature>
<accession>A0A399SYJ6</accession>
<dbReference type="Gene3D" id="3.40.50.880">
    <property type="match status" value="1"/>
</dbReference>
<keyword evidence="4" id="KW-1185">Reference proteome</keyword>
<dbReference type="SUPFAM" id="SSF52317">
    <property type="entry name" value="Class I glutamine amidotransferase-like"/>
    <property type="match status" value="1"/>
</dbReference>
<keyword evidence="1" id="KW-0732">Signal</keyword>
<dbReference type="Pfam" id="PF06283">
    <property type="entry name" value="ThuA"/>
    <property type="match status" value="1"/>
</dbReference>
<evidence type="ECO:0000313" key="4">
    <source>
        <dbReference type="Proteomes" id="UP000265926"/>
    </source>
</evidence>
<name>A0A399SYJ6_9BACT</name>
<feature type="domain" description="ThuA-like" evidence="2">
    <location>
        <begin position="51"/>
        <end position="291"/>
    </location>
</feature>
<dbReference type="InterPro" id="IPR029010">
    <property type="entry name" value="ThuA-like"/>
</dbReference>
<gene>
    <name evidence="3" type="ORF">D1614_06470</name>
</gene>
<reference evidence="3 4" key="1">
    <citation type="submission" date="2018-08" db="EMBL/GenBank/DDBJ databases">
        <title>Pallidiluteibacterium maritimus gen. nov., sp. nov., isolated from coastal sediment.</title>
        <authorList>
            <person name="Zhou L.Y."/>
        </authorList>
    </citation>
    <scope>NUCLEOTIDE SEQUENCE [LARGE SCALE GENOMIC DNA]</scope>
    <source>
        <strain evidence="3 4">XSD2</strain>
    </source>
</reference>
<feature type="signal peptide" evidence="1">
    <location>
        <begin position="1"/>
        <end position="19"/>
    </location>
</feature>